<dbReference type="GO" id="GO:0004875">
    <property type="term" value="F:complement receptor activity"/>
    <property type="evidence" value="ECO:0000318"/>
    <property type="project" value="GO_Central"/>
</dbReference>
<dbReference type="GO" id="GO:0007204">
    <property type="term" value="P:positive regulation of cytosolic calcium ion concentration"/>
    <property type="evidence" value="ECO:0000318"/>
    <property type="project" value="GO_Central"/>
</dbReference>
<protein>
    <recommendedName>
        <fullName evidence="9">G-protein coupled receptors family 1 profile domain-containing protein</fullName>
    </recommendedName>
</protein>
<dbReference type="GO" id="GO:0006954">
    <property type="term" value="P:inflammatory response"/>
    <property type="evidence" value="ECO:0000318"/>
    <property type="project" value="GO_Central"/>
</dbReference>
<feature type="transmembrane region" description="Helical" evidence="8">
    <location>
        <begin position="211"/>
        <end position="239"/>
    </location>
</feature>
<evidence type="ECO:0000256" key="2">
    <source>
        <dbReference type="ARBA" id="ARBA00022475"/>
    </source>
</evidence>
<keyword evidence="4 8" id="KW-1133">Transmembrane helix</keyword>
<dbReference type="Gene3D" id="1.20.1070.10">
    <property type="entry name" value="Rhodopsin 7-helix transmembrane proteins"/>
    <property type="match status" value="1"/>
</dbReference>
<dbReference type="GO" id="GO:0007200">
    <property type="term" value="P:phospholipase C-activating G protein-coupled receptor signaling pathway"/>
    <property type="evidence" value="ECO:0000318"/>
    <property type="project" value="GO_Central"/>
</dbReference>
<evidence type="ECO:0000259" key="9">
    <source>
        <dbReference type="PROSITE" id="PS50262"/>
    </source>
</evidence>
<feature type="compositionally biased region" description="Polar residues" evidence="7">
    <location>
        <begin position="371"/>
        <end position="381"/>
    </location>
</feature>
<dbReference type="InParanoid" id="A7T612"/>
<sequence length="399" mass="43878">MQIVGYQIELSKGTVSSTLNTASSLGHTFRLLPFVRLSTPSSNLKKILVFSSSTVVSTTLIFYRKLVRASGSVTHQAWLGHASSLARSRNTTYYLTLQLAIANTLASMSLLPININLFVVITTTRVYCALVNAQRYFSLFLSFYLMAFISAERCWAAIAPLNPPRGRTLRRSVAGVWVLRILLALPPSYFLPPISAHDGCHVVNECNTLDGAIGVCVLEVLEVAIAVILISGSVLLCYLSRVAAERTYSTAQMVKTFRDTFVITIATMTSVLAVSAPLVVFVIAGVDDNSLQTRGAFYSAYVIISCHVVTTPVITILGYRPNRDKFKKYICMDRTYMYDFKVKHAGKNAIMLLDFKDLKLSGVSLRNTQNTNGKSIKTTGTKVAETEASRSENLASENY</sequence>
<dbReference type="Proteomes" id="UP000001593">
    <property type="component" value="Unassembled WGS sequence"/>
</dbReference>
<dbReference type="GO" id="GO:0002430">
    <property type="term" value="P:complement receptor mediated signaling pathway"/>
    <property type="evidence" value="ECO:0000318"/>
    <property type="project" value="GO_Central"/>
</dbReference>
<feature type="transmembrane region" description="Helical" evidence="8">
    <location>
        <begin position="93"/>
        <end position="113"/>
    </location>
</feature>
<evidence type="ECO:0000256" key="3">
    <source>
        <dbReference type="ARBA" id="ARBA00022692"/>
    </source>
</evidence>
<keyword evidence="11" id="KW-1185">Reference proteome</keyword>
<keyword evidence="5 8" id="KW-0472">Membrane</keyword>
<evidence type="ECO:0000256" key="4">
    <source>
        <dbReference type="ARBA" id="ARBA00022989"/>
    </source>
</evidence>
<dbReference type="PANTHER" id="PTHR24241">
    <property type="entry name" value="NEUROPEPTIDE RECEPTOR-RELATED G-PROTEIN COUPLED RECEPTOR"/>
    <property type="match status" value="1"/>
</dbReference>
<dbReference type="PANTHER" id="PTHR24241:SF76">
    <property type="entry name" value="NEUROPEPTIDE SIFAMIDE RECEPTOR"/>
    <property type="match status" value="1"/>
</dbReference>
<evidence type="ECO:0000256" key="1">
    <source>
        <dbReference type="ARBA" id="ARBA00004651"/>
    </source>
</evidence>
<dbReference type="PROSITE" id="PS50262">
    <property type="entry name" value="G_PROTEIN_RECEP_F1_2"/>
    <property type="match status" value="1"/>
</dbReference>
<dbReference type="InterPro" id="IPR000276">
    <property type="entry name" value="GPCR_Rhodpsn"/>
</dbReference>
<dbReference type="GO" id="GO:0004930">
    <property type="term" value="F:G protein-coupled receptor activity"/>
    <property type="evidence" value="ECO:0000318"/>
    <property type="project" value="GO_Central"/>
</dbReference>
<evidence type="ECO:0000256" key="8">
    <source>
        <dbReference type="SAM" id="Phobius"/>
    </source>
</evidence>
<dbReference type="EMBL" id="DS471385">
    <property type="protein sequence ID" value="EDO28595.1"/>
    <property type="molecule type" value="Genomic_DNA"/>
</dbReference>
<feature type="transmembrane region" description="Helical" evidence="8">
    <location>
        <begin position="260"/>
        <end position="284"/>
    </location>
</feature>
<evidence type="ECO:0000256" key="5">
    <source>
        <dbReference type="ARBA" id="ARBA00023136"/>
    </source>
</evidence>
<keyword evidence="6" id="KW-0675">Receptor</keyword>
<accession>A7T612</accession>
<keyword evidence="3 8" id="KW-0812">Transmembrane</keyword>
<dbReference type="GO" id="GO:0005886">
    <property type="term" value="C:plasma membrane"/>
    <property type="evidence" value="ECO:0000318"/>
    <property type="project" value="GO_Central"/>
</dbReference>
<dbReference type="SUPFAM" id="SSF81321">
    <property type="entry name" value="Family A G protein-coupled receptor-like"/>
    <property type="match status" value="1"/>
</dbReference>
<dbReference type="InterPro" id="IPR017452">
    <property type="entry name" value="GPCR_Rhodpsn_7TM"/>
</dbReference>
<name>A7T612_NEMVE</name>
<evidence type="ECO:0000256" key="6">
    <source>
        <dbReference type="ARBA" id="ARBA00023170"/>
    </source>
</evidence>
<feature type="transmembrane region" description="Helical" evidence="8">
    <location>
        <begin position="296"/>
        <end position="319"/>
    </location>
</feature>
<reference evidence="10 11" key="1">
    <citation type="journal article" date="2007" name="Science">
        <title>Sea anemone genome reveals ancestral eumetazoan gene repertoire and genomic organization.</title>
        <authorList>
            <person name="Putnam N.H."/>
            <person name="Srivastava M."/>
            <person name="Hellsten U."/>
            <person name="Dirks B."/>
            <person name="Chapman J."/>
            <person name="Salamov A."/>
            <person name="Terry A."/>
            <person name="Shapiro H."/>
            <person name="Lindquist E."/>
            <person name="Kapitonov V.V."/>
            <person name="Jurka J."/>
            <person name="Genikhovich G."/>
            <person name="Grigoriev I.V."/>
            <person name="Lucas S.M."/>
            <person name="Steele R.E."/>
            <person name="Finnerty J.R."/>
            <person name="Technau U."/>
            <person name="Martindale M.Q."/>
            <person name="Rokhsar D.S."/>
        </authorList>
    </citation>
    <scope>NUCLEOTIDE SEQUENCE [LARGE SCALE GENOMIC DNA]</scope>
    <source>
        <strain evidence="11">CH2 X CH6</strain>
    </source>
</reference>
<evidence type="ECO:0000313" key="11">
    <source>
        <dbReference type="Proteomes" id="UP000001593"/>
    </source>
</evidence>
<evidence type="ECO:0000256" key="7">
    <source>
        <dbReference type="SAM" id="MobiDB-lite"/>
    </source>
</evidence>
<feature type="transmembrane region" description="Helical" evidence="8">
    <location>
        <begin position="172"/>
        <end position="191"/>
    </location>
</feature>
<dbReference type="CDD" id="cd00637">
    <property type="entry name" value="7tm_classA_rhodopsin-like"/>
    <property type="match status" value="1"/>
</dbReference>
<feature type="region of interest" description="Disordered" evidence="7">
    <location>
        <begin position="371"/>
        <end position="399"/>
    </location>
</feature>
<feature type="domain" description="G-protein coupled receptors family 1 profile" evidence="9">
    <location>
        <begin position="52"/>
        <end position="315"/>
    </location>
</feature>
<proteinExistence type="predicted"/>
<keyword evidence="2" id="KW-1003">Cell membrane</keyword>
<dbReference type="Pfam" id="PF00001">
    <property type="entry name" value="7tm_1"/>
    <property type="match status" value="1"/>
</dbReference>
<dbReference type="AlphaFoldDB" id="A7T612"/>
<dbReference type="HOGENOM" id="CLU_691347_0_0_1"/>
<comment type="subcellular location">
    <subcellularLocation>
        <location evidence="1">Cell membrane</location>
        <topology evidence="1">Multi-pass membrane protein</topology>
    </subcellularLocation>
</comment>
<organism evidence="10 11">
    <name type="scientific">Nematostella vectensis</name>
    <name type="common">Starlet sea anemone</name>
    <dbReference type="NCBI Taxonomy" id="45351"/>
    <lineage>
        <taxon>Eukaryota</taxon>
        <taxon>Metazoa</taxon>
        <taxon>Cnidaria</taxon>
        <taxon>Anthozoa</taxon>
        <taxon>Hexacorallia</taxon>
        <taxon>Actiniaria</taxon>
        <taxon>Edwardsiidae</taxon>
        <taxon>Nematostella</taxon>
    </lineage>
</organism>
<dbReference type="PhylomeDB" id="A7T612"/>
<evidence type="ECO:0000313" key="10">
    <source>
        <dbReference type="EMBL" id="EDO28595.1"/>
    </source>
</evidence>
<gene>
    <name evidence="10" type="ORF">NEMVEDRAFT_v1g222816</name>
</gene>
<feature type="transmembrane region" description="Helical" evidence="8">
    <location>
        <begin position="133"/>
        <end position="151"/>
    </location>
</feature>